<sequence length="57" mass="6277">MRIADAKIGKVFHFSAASDIPTADLQAQNAHFCSIYFAGRNIFPTFAGLKARTGERF</sequence>
<reference evidence="1 2" key="1">
    <citation type="submission" date="2024-03" db="EMBL/GenBank/DDBJ databases">
        <title>Human intestinal bacterial collection.</title>
        <authorList>
            <person name="Pauvert C."/>
            <person name="Hitch T.C.A."/>
            <person name="Clavel T."/>
        </authorList>
    </citation>
    <scope>NUCLEOTIDE SEQUENCE [LARGE SCALE GENOMIC DNA]</scope>
    <source>
        <strain evidence="1 2">CLA-KB-H122</strain>
    </source>
</reference>
<dbReference type="EMBL" id="JBBMFL010000015">
    <property type="protein sequence ID" value="MEQ2545724.1"/>
    <property type="molecule type" value="Genomic_DNA"/>
</dbReference>
<gene>
    <name evidence="1" type="ORF">WMO46_12295</name>
</gene>
<keyword evidence="2" id="KW-1185">Reference proteome</keyword>
<evidence type="ECO:0000313" key="1">
    <source>
        <dbReference type="EMBL" id="MEQ2545724.1"/>
    </source>
</evidence>
<evidence type="ECO:0000313" key="2">
    <source>
        <dbReference type="Proteomes" id="UP001460202"/>
    </source>
</evidence>
<protein>
    <submittedName>
        <fullName evidence="1">Uncharacterized protein</fullName>
    </submittedName>
</protein>
<name>A0ABV1GZU6_9BACT</name>
<dbReference type="Proteomes" id="UP001460202">
    <property type="component" value="Unassembled WGS sequence"/>
</dbReference>
<comment type="caution">
    <text evidence="1">The sequence shown here is derived from an EMBL/GenBank/DDBJ whole genome shotgun (WGS) entry which is preliminary data.</text>
</comment>
<organism evidence="1 2">
    <name type="scientific">Alistipes intestinihominis</name>
    <dbReference type="NCBI Taxonomy" id="3133172"/>
    <lineage>
        <taxon>Bacteria</taxon>
        <taxon>Pseudomonadati</taxon>
        <taxon>Bacteroidota</taxon>
        <taxon>Bacteroidia</taxon>
        <taxon>Bacteroidales</taxon>
        <taxon>Rikenellaceae</taxon>
        <taxon>Alistipes</taxon>
    </lineage>
</organism>
<accession>A0ABV1GZU6</accession>
<proteinExistence type="predicted"/>